<dbReference type="EC" id="3.1.-.-" evidence="3"/>
<sequence>MAQLARGEIWLANLNPVKGHEQAGKRPCLIISVDLFNQGASGLVVILPITSRDKGIPFHVELTPPEGGLRVRSFIKCEDIRSISVDRLEERWGMVLPETLAAVEDRLRILMGL</sequence>
<dbReference type="AlphaFoldDB" id="A0AA97BD10"/>
<protein>
    <recommendedName>
        <fullName evidence="3">mRNA interferase</fullName>
        <ecNumber evidence="3">3.1.-.-</ecNumber>
    </recommendedName>
</protein>
<keyword evidence="3" id="KW-0255">Endonuclease</keyword>
<comment type="function">
    <text evidence="3">Toxic component of a type II toxin-antitoxin (TA) system.</text>
</comment>
<dbReference type="GO" id="GO:0016075">
    <property type="term" value="P:rRNA catabolic process"/>
    <property type="evidence" value="ECO:0007669"/>
    <property type="project" value="TreeGrafter"/>
</dbReference>
<dbReference type="InterPro" id="IPR003477">
    <property type="entry name" value="PemK-like"/>
</dbReference>
<evidence type="ECO:0000256" key="2">
    <source>
        <dbReference type="ARBA" id="ARBA00022649"/>
    </source>
</evidence>
<dbReference type="Gene3D" id="2.30.30.110">
    <property type="match status" value="1"/>
</dbReference>
<evidence type="ECO:0000256" key="1">
    <source>
        <dbReference type="ARBA" id="ARBA00007521"/>
    </source>
</evidence>
<proteinExistence type="inferred from homology"/>
<evidence type="ECO:0000313" key="4">
    <source>
        <dbReference type="EMBL" id="WOB43436.1"/>
    </source>
</evidence>
<dbReference type="GO" id="GO:0004521">
    <property type="term" value="F:RNA endonuclease activity"/>
    <property type="evidence" value="ECO:0007669"/>
    <property type="project" value="TreeGrafter"/>
</dbReference>
<dbReference type="EMBL" id="CP053540">
    <property type="protein sequence ID" value="WOB43436.1"/>
    <property type="molecule type" value="Genomic_DNA"/>
</dbReference>
<gene>
    <name evidence="4" type="ORF">HNI00_09915</name>
</gene>
<dbReference type="GO" id="GO:0003677">
    <property type="term" value="F:DNA binding"/>
    <property type="evidence" value="ECO:0007669"/>
    <property type="project" value="InterPro"/>
</dbReference>
<dbReference type="RefSeq" id="WP_316792875.1">
    <property type="nucleotide sequence ID" value="NZ_CP053540.1"/>
</dbReference>
<dbReference type="InterPro" id="IPR011067">
    <property type="entry name" value="Plasmid_toxin/cell-grow_inhib"/>
</dbReference>
<organism evidence="4">
    <name type="scientific">Thermoleptolyngbya oregonensis NK1-22</name>
    <dbReference type="NCBI Taxonomy" id="2547457"/>
    <lineage>
        <taxon>Bacteria</taxon>
        <taxon>Bacillati</taxon>
        <taxon>Cyanobacteriota</taxon>
        <taxon>Cyanophyceae</taxon>
        <taxon>Oculatellales</taxon>
        <taxon>Oculatellaceae</taxon>
        <taxon>Thermoleptolyngbya</taxon>
    </lineage>
</organism>
<accession>A0AA97BD10</accession>
<keyword evidence="3" id="KW-0540">Nuclease</keyword>
<dbReference type="KEGG" id="tog:HNI00_09915"/>
<comment type="similarity">
    <text evidence="1 3">Belongs to the PemK/MazF family.</text>
</comment>
<dbReference type="PANTHER" id="PTHR33988:SF1">
    <property type="entry name" value="ENDORIBONUCLEASE MAZF7-RELATED"/>
    <property type="match status" value="1"/>
</dbReference>
<name>A0AA97BD10_9CYAN</name>
<reference evidence="4" key="1">
    <citation type="submission" date="2020-05" db="EMBL/GenBank/DDBJ databases">
        <authorList>
            <person name="Zhu T."/>
            <person name="Keshari N."/>
            <person name="Lu X."/>
        </authorList>
    </citation>
    <scope>NUCLEOTIDE SEQUENCE</scope>
    <source>
        <strain evidence="4">NK1-22</strain>
    </source>
</reference>
<keyword evidence="2" id="KW-1277">Toxin-antitoxin system</keyword>
<dbReference type="PANTHER" id="PTHR33988">
    <property type="entry name" value="ENDORIBONUCLEASE MAZF-RELATED"/>
    <property type="match status" value="1"/>
</dbReference>
<dbReference type="GO" id="GO:0016787">
    <property type="term" value="F:hydrolase activity"/>
    <property type="evidence" value="ECO:0007669"/>
    <property type="project" value="UniProtKB-KW"/>
</dbReference>
<dbReference type="GO" id="GO:0006402">
    <property type="term" value="P:mRNA catabolic process"/>
    <property type="evidence" value="ECO:0007669"/>
    <property type="project" value="TreeGrafter"/>
</dbReference>
<dbReference type="PIRSF" id="PIRSF033490">
    <property type="entry name" value="MazF"/>
    <property type="match status" value="1"/>
</dbReference>
<keyword evidence="3" id="KW-0378">Hydrolase</keyword>
<dbReference type="Pfam" id="PF02452">
    <property type="entry name" value="PemK_toxin"/>
    <property type="match status" value="1"/>
</dbReference>
<evidence type="ECO:0000256" key="3">
    <source>
        <dbReference type="PIRNR" id="PIRNR033490"/>
    </source>
</evidence>
<dbReference type="SUPFAM" id="SSF50118">
    <property type="entry name" value="Cell growth inhibitor/plasmid maintenance toxic component"/>
    <property type="match status" value="1"/>
</dbReference>